<gene>
    <name evidence="1" type="ORF">ACFQS8_00160</name>
</gene>
<organism evidence="1 2">
    <name type="scientific">Hirschia litorea</name>
    <dbReference type="NCBI Taxonomy" id="1199156"/>
    <lineage>
        <taxon>Bacteria</taxon>
        <taxon>Pseudomonadati</taxon>
        <taxon>Pseudomonadota</taxon>
        <taxon>Alphaproteobacteria</taxon>
        <taxon>Hyphomonadales</taxon>
        <taxon>Hyphomonadaceae</taxon>
        <taxon>Hirschia</taxon>
    </lineage>
</organism>
<name>A0ABW2IG77_9PROT</name>
<protein>
    <submittedName>
        <fullName evidence="1">DUF2336 domain-containing protein</fullName>
    </submittedName>
</protein>
<dbReference type="EMBL" id="JBHTBR010000002">
    <property type="protein sequence ID" value="MFC7290019.1"/>
    <property type="molecule type" value="Genomic_DNA"/>
</dbReference>
<dbReference type="Pfam" id="PF10098">
    <property type="entry name" value="DUF2336"/>
    <property type="match status" value="1"/>
</dbReference>
<dbReference type="PIRSF" id="PIRSF035865">
    <property type="entry name" value="UCP035865"/>
    <property type="match status" value="1"/>
</dbReference>
<comment type="caution">
    <text evidence="1">The sequence shown here is derived from an EMBL/GenBank/DDBJ whole genome shotgun (WGS) entry which is preliminary data.</text>
</comment>
<evidence type="ECO:0000313" key="1">
    <source>
        <dbReference type="EMBL" id="MFC7290019.1"/>
    </source>
</evidence>
<accession>A0ABW2IG77</accession>
<keyword evidence="2" id="KW-1185">Reference proteome</keyword>
<proteinExistence type="predicted"/>
<sequence length="382" mass="42211">MSVATMRSNLTQDDIRRLVKGATPEARANAAHKICRRIDTAKLSPKDRENADQIMRILAEDAAALVRRTLAVTLRSSPNLPRDLAVRLARDIESVATPILKHSPRLSEDDLIELLLASSPEKQVAIAERDTVSEAVVEVIAEHGNKEAVEAAALNEGAAFSDRAYETTLSRFNQDDEIKGAIISRERIPIHIAEKLVSLVTGELFDRLVNDHELPPQLAIEIASGARERATLDLVEQAGKTTDPGQFVAHLNLSGRMTPSLIMRAMCLGHMTFVEWAFAELAGVPHSKAWLMIHDAGNLGLKTIFERAGLPSGMFPAFKLAIEVFHENTMDGGDGDLVRFRKRMTERVLTQFQAIPRADLDYLLDKLDSLDEAYHGNPRKHA</sequence>
<dbReference type="InterPro" id="IPR019285">
    <property type="entry name" value="DUF2336"/>
</dbReference>
<dbReference type="InterPro" id="IPR014598">
    <property type="entry name" value="UCP035865"/>
</dbReference>
<dbReference type="RefSeq" id="WP_382164559.1">
    <property type="nucleotide sequence ID" value="NZ_JBHTBR010000002.1"/>
</dbReference>
<reference evidence="2" key="1">
    <citation type="journal article" date="2019" name="Int. J. Syst. Evol. Microbiol.">
        <title>The Global Catalogue of Microorganisms (GCM) 10K type strain sequencing project: providing services to taxonomists for standard genome sequencing and annotation.</title>
        <authorList>
            <consortium name="The Broad Institute Genomics Platform"/>
            <consortium name="The Broad Institute Genome Sequencing Center for Infectious Disease"/>
            <person name="Wu L."/>
            <person name="Ma J."/>
        </authorList>
    </citation>
    <scope>NUCLEOTIDE SEQUENCE [LARGE SCALE GENOMIC DNA]</scope>
    <source>
        <strain evidence="2">CCUG 51308</strain>
    </source>
</reference>
<dbReference type="Proteomes" id="UP001596492">
    <property type="component" value="Unassembled WGS sequence"/>
</dbReference>
<evidence type="ECO:0000313" key="2">
    <source>
        <dbReference type="Proteomes" id="UP001596492"/>
    </source>
</evidence>